<dbReference type="GeneID" id="24111596"/>
<sequence>MSPHIAKLPLHASCPSPEHSGPIAYRQERVARTVNWSARLPKDRMTRTKRALGATAFYRVNERAGREKT</sequence>
<organism evidence="2 3">
    <name type="scientific">Pseudozyma hubeiensis (strain SY62)</name>
    <name type="common">Yeast</name>
    <dbReference type="NCBI Taxonomy" id="1305764"/>
    <lineage>
        <taxon>Eukaryota</taxon>
        <taxon>Fungi</taxon>
        <taxon>Dikarya</taxon>
        <taxon>Basidiomycota</taxon>
        <taxon>Ustilaginomycotina</taxon>
        <taxon>Ustilaginomycetes</taxon>
        <taxon>Ustilaginales</taxon>
        <taxon>Ustilaginaceae</taxon>
        <taxon>Pseudozyma</taxon>
    </lineage>
</organism>
<protein>
    <submittedName>
        <fullName evidence="2">Uncharacterized protein</fullName>
    </submittedName>
</protein>
<name>R9PKU5_PSEHS</name>
<dbReference type="HOGENOM" id="CLU_2777036_0_0_1"/>
<evidence type="ECO:0000313" key="2">
    <source>
        <dbReference type="EMBL" id="GAC98730.1"/>
    </source>
</evidence>
<feature type="region of interest" description="Disordered" evidence="1">
    <location>
        <begin position="1"/>
        <end position="26"/>
    </location>
</feature>
<evidence type="ECO:0000313" key="3">
    <source>
        <dbReference type="Proteomes" id="UP000014071"/>
    </source>
</evidence>
<dbReference type="AlphaFoldDB" id="R9PKU5"/>
<dbReference type="Proteomes" id="UP000014071">
    <property type="component" value="Unassembled WGS sequence"/>
</dbReference>
<dbReference type="EMBL" id="DF238821">
    <property type="protein sequence ID" value="GAC98730.1"/>
    <property type="molecule type" value="Genomic_DNA"/>
</dbReference>
<proteinExistence type="predicted"/>
<evidence type="ECO:0000256" key="1">
    <source>
        <dbReference type="SAM" id="MobiDB-lite"/>
    </source>
</evidence>
<gene>
    <name evidence="2" type="ORF">PHSY_006324</name>
</gene>
<keyword evidence="3" id="KW-1185">Reference proteome</keyword>
<reference evidence="3" key="1">
    <citation type="journal article" date="2013" name="Genome Announc.">
        <title>Draft genome sequence of the basidiomycetous yeast-like fungus Pseudozyma hubeiensis SY62, which produces an abundant amount of the biosurfactant mannosylerythritol lipids.</title>
        <authorList>
            <person name="Konishi M."/>
            <person name="Hatada Y."/>
            <person name="Horiuchi J."/>
        </authorList>
    </citation>
    <scope>NUCLEOTIDE SEQUENCE [LARGE SCALE GENOMIC DNA]</scope>
    <source>
        <strain evidence="3">SY62</strain>
    </source>
</reference>
<dbReference type="RefSeq" id="XP_012192317.1">
    <property type="nucleotide sequence ID" value="XM_012336927.1"/>
</dbReference>
<accession>R9PKU5</accession>